<dbReference type="GO" id="GO:0015144">
    <property type="term" value="F:carbohydrate transmembrane transporter activity"/>
    <property type="evidence" value="ECO:0007669"/>
    <property type="project" value="InterPro"/>
</dbReference>
<comment type="caution">
    <text evidence="11">The sequence shown here is derived from an EMBL/GenBank/DDBJ whole genome shotgun (WGS) entry which is preliminary data.</text>
</comment>
<keyword evidence="12" id="KW-1185">Reference proteome</keyword>
<keyword evidence="5 9" id="KW-0812">Transmembrane</keyword>
<feature type="transmembrane region" description="Helical" evidence="9">
    <location>
        <begin position="198"/>
        <end position="221"/>
    </location>
</feature>
<dbReference type="InterPro" id="IPR045262">
    <property type="entry name" value="STP/PLT_plant"/>
</dbReference>
<keyword evidence="4 11" id="KW-0762">Sugar transport</keyword>
<evidence type="ECO:0000256" key="5">
    <source>
        <dbReference type="ARBA" id="ARBA00022692"/>
    </source>
</evidence>
<dbReference type="PANTHER" id="PTHR23500">
    <property type="entry name" value="SOLUTE CARRIER FAMILY 2, FACILITATED GLUCOSE TRANSPORTER"/>
    <property type="match status" value="1"/>
</dbReference>
<organism evidence="11 12">
    <name type="scientific">Glycine soja</name>
    <name type="common">Wild soybean</name>
    <dbReference type="NCBI Taxonomy" id="3848"/>
    <lineage>
        <taxon>Eukaryota</taxon>
        <taxon>Viridiplantae</taxon>
        <taxon>Streptophyta</taxon>
        <taxon>Embryophyta</taxon>
        <taxon>Tracheophyta</taxon>
        <taxon>Spermatophyta</taxon>
        <taxon>Magnoliopsida</taxon>
        <taxon>eudicotyledons</taxon>
        <taxon>Gunneridae</taxon>
        <taxon>Pentapetalae</taxon>
        <taxon>rosids</taxon>
        <taxon>fabids</taxon>
        <taxon>Fabales</taxon>
        <taxon>Fabaceae</taxon>
        <taxon>Papilionoideae</taxon>
        <taxon>50 kb inversion clade</taxon>
        <taxon>NPAAA clade</taxon>
        <taxon>indigoferoid/millettioid clade</taxon>
        <taxon>Phaseoleae</taxon>
        <taxon>Glycine</taxon>
        <taxon>Glycine subgen. Soja</taxon>
    </lineage>
</organism>
<evidence type="ECO:0000313" key="11">
    <source>
        <dbReference type="EMBL" id="RZB69474.1"/>
    </source>
</evidence>
<reference evidence="11 12" key="1">
    <citation type="submission" date="2018-09" db="EMBL/GenBank/DDBJ databases">
        <title>A high-quality reference genome of wild soybean provides a powerful tool to mine soybean genomes.</title>
        <authorList>
            <person name="Xie M."/>
            <person name="Chung C.Y.L."/>
            <person name="Li M.-W."/>
            <person name="Wong F.-L."/>
            <person name="Chan T.-F."/>
            <person name="Lam H.-M."/>
        </authorList>
    </citation>
    <scope>NUCLEOTIDE SEQUENCE [LARGE SCALE GENOMIC DNA]</scope>
    <source>
        <strain evidence="12">cv. W05</strain>
        <tissue evidence="11">Hypocotyl of etiolated seedlings</tissue>
    </source>
</reference>
<evidence type="ECO:0000256" key="6">
    <source>
        <dbReference type="ARBA" id="ARBA00022847"/>
    </source>
</evidence>
<feature type="transmembrane region" description="Helical" evidence="9">
    <location>
        <begin position="137"/>
        <end position="159"/>
    </location>
</feature>
<feature type="transmembrane region" description="Helical" evidence="9">
    <location>
        <begin position="21"/>
        <end position="41"/>
    </location>
</feature>
<keyword evidence="8 9" id="KW-0472">Membrane</keyword>
<dbReference type="AlphaFoldDB" id="A0A445H708"/>
<dbReference type="InterPro" id="IPR020846">
    <property type="entry name" value="MFS_dom"/>
</dbReference>
<dbReference type="Proteomes" id="UP000289340">
    <property type="component" value="Chromosome 14"/>
</dbReference>
<sequence>MAVGGFSLDASSANNGFDGKITLSVVITCIVAASSGLIFGYDIGITGGVTTMKPFLEKFFPAILKKAASAKTNVYCVYDNQLLTLFTSSLHLAGLVSSLLASRVTTVLGRRNTMIFGGCIFFAGGAINGAAENIAMLILGRILLGLGVGFTNQATPVYLSEIAPPKWRGAFSTGFQFFVGMGVVAANCINYGTARHPWGWRVSLGLATVPATIITIGAFLIPDTPSSLVERNQIPQARNALRKVRGPTADVELELQHVIQSSQAIIPFFYSLSLASSSPPLLKPNIWSDLPLPLPWLITRSGRRRRIDWKTPLLVCPIAKPPSPTSTLSSQGKLIRSWIIFVCETQTLATPAQMLSSAKGITSSSIFLGLMDATR</sequence>
<dbReference type="PROSITE" id="PS00217">
    <property type="entry name" value="SUGAR_TRANSPORT_2"/>
    <property type="match status" value="1"/>
</dbReference>
<comment type="similarity">
    <text evidence="2">Belongs to the major facilitator superfamily. Sugar transporter (TC 2.A.1.1) family.</text>
</comment>
<keyword evidence="6" id="KW-0769">Symport</keyword>
<dbReference type="PANTHER" id="PTHR23500:SF44">
    <property type="entry name" value="SUGAR TRANSPORT PROTEIN 5"/>
    <property type="match status" value="1"/>
</dbReference>
<accession>A0A445H708</accession>
<dbReference type="EMBL" id="QZWG01000014">
    <property type="protein sequence ID" value="RZB69474.1"/>
    <property type="molecule type" value="Genomic_DNA"/>
</dbReference>
<proteinExistence type="inferred from homology"/>
<dbReference type="PRINTS" id="PR00171">
    <property type="entry name" value="SUGRTRNSPORT"/>
</dbReference>
<feature type="domain" description="Major facilitator superfamily (MFS) profile" evidence="10">
    <location>
        <begin position="28"/>
        <end position="375"/>
    </location>
</feature>
<feature type="transmembrane region" description="Helical" evidence="9">
    <location>
        <begin position="113"/>
        <end position="131"/>
    </location>
</feature>
<dbReference type="InterPro" id="IPR005829">
    <property type="entry name" value="Sugar_transporter_CS"/>
</dbReference>
<evidence type="ECO:0000256" key="1">
    <source>
        <dbReference type="ARBA" id="ARBA00004141"/>
    </source>
</evidence>
<dbReference type="GO" id="GO:0015293">
    <property type="term" value="F:symporter activity"/>
    <property type="evidence" value="ECO:0007669"/>
    <property type="project" value="UniProtKB-KW"/>
</dbReference>
<keyword evidence="7 9" id="KW-1133">Transmembrane helix</keyword>
<evidence type="ECO:0000256" key="4">
    <source>
        <dbReference type="ARBA" id="ARBA00022597"/>
    </source>
</evidence>
<feature type="transmembrane region" description="Helical" evidence="9">
    <location>
        <begin position="171"/>
        <end position="192"/>
    </location>
</feature>
<evidence type="ECO:0000256" key="8">
    <source>
        <dbReference type="ARBA" id="ARBA00023136"/>
    </source>
</evidence>
<gene>
    <name evidence="11" type="ORF">D0Y65_039004</name>
</gene>
<evidence type="ECO:0000256" key="9">
    <source>
        <dbReference type="SAM" id="Phobius"/>
    </source>
</evidence>
<comment type="subcellular location">
    <subcellularLocation>
        <location evidence="1">Membrane</location>
        <topology evidence="1">Multi-pass membrane protein</topology>
    </subcellularLocation>
</comment>
<evidence type="ECO:0000256" key="7">
    <source>
        <dbReference type="ARBA" id="ARBA00022989"/>
    </source>
</evidence>
<dbReference type="Gene3D" id="1.20.1250.20">
    <property type="entry name" value="MFS general substrate transporter like domains"/>
    <property type="match status" value="1"/>
</dbReference>
<dbReference type="Pfam" id="PF00083">
    <property type="entry name" value="Sugar_tr"/>
    <property type="match status" value="1"/>
</dbReference>
<dbReference type="PROSITE" id="PS50850">
    <property type="entry name" value="MFS"/>
    <property type="match status" value="1"/>
</dbReference>
<protein>
    <submittedName>
        <fullName evidence="11">Sugar transport protein 5</fullName>
    </submittedName>
</protein>
<name>A0A445H708_GLYSO</name>
<evidence type="ECO:0000259" key="10">
    <source>
        <dbReference type="PROSITE" id="PS50850"/>
    </source>
</evidence>
<dbReference type="SUPFAM" id="SSF103473">
    <property type="entry name" value="MFS general substrate transporter"/>
    <property type="match status" value="1"/>
</dbReference>
<dbReference type="InterPro" id="IPR003663">
    <property type="entry name" value="Sugar/inositol_transpt"/>
</dbReference>
<keyword evidence="3" id="KW-0813">Transport</keyword>
<dbReference type="InterPro" id="IPR036259">
    <property type="entry name" value="MFS_trans_sf"/>
</dbReference>
<dbReference type="InterPro" id="IPR005828">
    <property type="entry name" value="MFS_sugar_transport-like"/>
</dbReference>
<dbReference type="GO" id="GO:0016020">
    <property type="term" value="C:membrane"/>
    <property type="evidence" value="ECO:0007669"/>
    <property type="project" value="UniProtKB-SubCell"/>
</dbReference>
<evidence type="ECO:0000256" key="2">
    <source>
        <dbReference type="ARBA" id="ARBA00010992"/>
    </source>
</evidence>
<evidence type="ECO:0000256" key="3">
    <source>
        <dbReference type="ARBA" id="ARBA00022448"/>
    </source>
</evidence>
<evidence type="ECO:0000313" key="12">
    <source>
        <dbReference type="Proteomes" id="UP000289340"/>
    </source>
</evidence>